<evidence type="ECO:0000256" key="7">
    <source>
        <dbReference type="SAM" id="Phobius"/>
    </source>
</evidence>
<sequence>MLKKIYLSFSLALQNIRARLFHTLLSILGIVIGVAALVTVLSLIDGMEKYAQDQITRTTSLNAIFIQTETTKLVNNLRFKKETYAFLDHDSFRKLAASLTHPAKTYMQMKQSSEIKVVENDSTIGSFVIGTMSAFPPDMHIAYGGFYTEDDVNKQKPVAFVNHLFAEQAMGENAAKSLMGKTIAFNNKTLKVVGILEEEESRAPELYMPITLFSREELKENPPLSVLEAENVEHVQGLKAQAEKWLKANLAGDPTDFKVATNEGRVEQAAKGFMLFRVVMGLIVGISVIVGGVGVMNVLLISVTERTVEIGVRKAMGAKKQDILLQFLAESVTVSLLGSFLGLVLGILATLAFVPIIKAFADVPFQAAYTLDTFLIISVVAIIVGVVFGTYPATRAAKLDPVEAIRRE</sequence>
<keyword evidence="4 7" id="KW-1133">Transmembrane helix</keyword>
<feature type="transmembrane region" description="Helical" evidence="7">
    <location>
        <begin position="369"/>
        <end position="391"/>
    </location>
</feature>
<comment type="subcellular location">
    <subcellularLocation>
        <location evidence="1">Cell membrane</location>
        <topology evidence="1">Multi-pass membrane protein</topology>
    </subcellularLocation>
</comment>
<dbReference type="EMBL" id="JBHUOX010000004">
    <property type="protein sequence ID" value="MFD3000270.1"/>
    <property type="molecule type" value="Genomic_DNA"/>
</dbReference>
<comment type="caution">
    <text evidence="10">The sequence shown here is derived from an EMBL/GenBank/DDBJ whole genome shotgun (WGS) entry which is preliminary data.</text>
</comment>
<evidence type="ECO:0000256" key="1">
    <source>
        <dbReference type="ARBA" id="ARBA00004651"/>
    </source>
</evidence>
<evidence type="ECO:0000313" key="11">
    <source>
        <dbReference type="Proteomes" id="UP001597641"/>
    </source>
</evidence>
<dbReference type="Pfam" id="PF12704">
    <property type="entry name" value="MacB_PCD"/>
    <property type="match status" value="1"/>
</dbReference>
<reference evidence="11" key="1">
    <citation type="journal article" date="2019" name="Int. J. Syst. Evol. Microbiol.">
        <title>The Global Catalogue of Microorganisms (GCM) 10K type strain sequencing project: providing services to taxonomists for standard genome sequencing and annotation.</title>
        <authorList>
            <consortium name="The Broad Institute Genomics Platform"/>
            <consortium name="The Broad Institute Genome Sequencing Center for Infectious Disease"/>
            <person name="Wu L."/>
            <person name="Ma J."/>
        </authorList>
    </citation>
    <scope>NUCLEOTIDE SEQUENCE [LARGE SCALE GENOMIC DNA]</scope>
    <source>
        <strain evidence="11">KCTC 23984</strain>
    </source>
</reference>
<evidence type="ECO:0000256" key="6">
    <source>
        <dbReference type="ARBA" id="ARBA00038076"/>
    </source>
</evidence>
<dbReference type="InterPro" id="IPR003838">
    <property type="entry name" value="ABC3_permease_C"/>
</dbReference>
<dbReference type="InterPro" id="IPR025857">
    <property type="entry name" value="MacB_PCD"/>
</dbReference>
<feature type="transmembrane region" description="Helical" evidence="7">
    <location>
        <begin position="334"/>
        <end position="357"/>
    </location>
</feature>
<proteinExistence type="inferred from homology"/>
<gene>
    <name evidence="10" type="ORF">ACFS7Z_07850</name>
</gene>
<dbReference type="RefSeq" id="WP_377483093.1">
    <property type="nucleotide sequence ID" value="NZ_JBHUOX010000004.1"/>
</dbReference>
<feature type="transmembrane region" description="Helical" evidence="7">
    <location>
        <begin position="275"/>
        <end position="301"/>
    </location>
</feature>
<keyword evidence="2" id="KW-1003">Cell membrane</keyword>
<dbReference type="Proteomes" id="UP001597641">
    <property type="component" value="Unassembled WGS sequence"/>
</dbReference>
<name>A0ABW6BR17_9BACT</name>
<organism evidence="10 11">
    <name type="scientific">Pontibacter toksunensis</name>
    <dbReference type="NCBI Taxonomy" id="1332631"/>
    <lineage>
        <taxon>Bacteria</taxon>
        <taxon>Pseudomonadati</taxon>
        <taxon>Bacteroidota</taxon>
        <taxon>Cytophagia</taxon>
        <taxon>Cytophagales</taxon>
        <taxon>Hymenobacteraceae</taxon>
        <taxon>Pontibacter</taxon>
    </lineage>
</organism>
<evidence type="ECO:0000313" key="10">
    <source>
        <dbReference type="EMBL" id="MFD3000270.1"/>
    </source>
</evidence>
<feature type="domain" description="ABC3 transporter permease C-terminal" evidence="8">
    <location>
        <begin position="282"/>
        <end position="401"/>
    </location>
</feature>
<evidence type="ECO:0000259" key="9">
    <source>
        <dbReference type="Pfam" id="PF12704"/>
    </source>
</evidence>
<evidence type="ECO:0000259" key="8">
    <source>
        <dbReference type="Pfam" id="PF02687"/>
    </source>
</evidence>
<keyword evidence="3 7" id="KW-0812">Transmembrane</keyword>
<evidence type="ECO:0000256" key="2">
    <source>
        <dbReference type="ARBA" id="ARBA00022475"/>
    </source>
</evidence>
<feature type="domain" description="MacB-like periplasmic core" evidence="9">
    <location>
        <begin position="23"/>
        <end position="241"/>
    </location>
</feature>
<feature type="transmembrane region" description="Helical" evidence="7">
    <location>
        <begin position="20"/>
        <end position="44"/>
    </location>
</feature>
<evidence type="ECO:0000256" key="4">
    <source>
        <dbReference type="ARBA" id="ARBA00022989"/>
    </source>
</evidence>
<protein>
    <submittedName>
        <fullName evidence="10">ABC transporter permease</fullName>
    </submittedName>
</protein>
<dbReference type="InterPro" id="IPR050250">
    <property type="entry name" value="Macrolide_Exporter_MacB"/>
</dbReference>
<dbReference type="Pfam" id="PF02687">
    <property type="entry name" value="FtsX"/>
    <property type="match status" value="1"/>
</dbReference>
<evidence type="ECO:0000256" key="5">
    <source>
        <dbReference type="ARBA" id="ARBA00023136"/>
    </source>
</evidence>
<dbReference type="PANTHER" id="PTHR30572:SF4">
    <property type="entry name" value="ABC TRANSPORTER PERMEASE YTRF"/>
    <property type="match status" value="1"/>
</dbReference>
<accession>A0ABW6BR17</accession>
<comment type="similarity">
    <text evidence="6">Belongs to the ABC-4 integral membrane protein family.</text>
</comment>
<evidence type="ECO:0000256" key="3">
    <source>
        <dbReference type="ARBA" id="ARBA00022692"/>
    </source>
</evidence>
<dbReference type="PRINTS" id="PR00173">
    <property type="entry name" value="EDTRNSPORT"/>
</dbReference>
<dbReference type="PANTHER" id="PTHR30572">
    <property type="entry name" value="MEMBRANE COMPONENT OF TRANSPORTER-RELATED"/>
    <property type="match status" value="1"/>
</dbReference>
<keyword evidence="11" id="KW-1185">Reference proteome</keyword>
<keyword evidence="5 7" id="KW-0472">Membrane</keyword>